<dbReference type="Gene3D" id="3.30.2310.20">
    <property type="entry name" value="RelE-like"/>
    <property type="match status" value="1"/>
</dbReference>
<dbReference type="SUPFAM" id="SSF143011">
    <property type="entry name" value="RelE-like"/>
    <property type="match status" value="1"/>
</dbReference>
<evidence type="ECO:0000256" key="1">
    <source>
        <dbReference type="ARBA" id="ARBA00006226"/>
    </source>
</evidence>
<dbReference type="eggNOG" id="COG3668">
    <property type="taxonomic scope" value="Bacteria"/>
</dbReference>
<proteinExistence type="inferred from homology"/>
<dbReference type="RefSeq" id="WP_013554800.1">
    <property type="nucleotide sequence ID" value="NC_014935.1"/>
</dbReference>
<keyword evidence="4" id="KW-1185">Reference proteome</keyword>
<dbReference type="OrthoDB" id="5574284at2"/>
<dbReference type="HOGENOM" id="CLU_147162_4_0_7"/>
<name>E6X246_NITSE</name>
<evidence type="ECO:0000313" key="4">
    <source>
        <dbReference type="Proteomes" id="UP000008633"/>
    </source>
</evidence>
<gene>
    <name evidence="3" type="ordered locus">Nitsa_1871</name>
</gene>
<protein>
    <submittedName>
        <fullName evidence="3">Plasmid stabilization system</fullName>
    </submittedName>
</protein>
<reference evidence="4" key="2">
    <citation type="submission" date="2011-01" db="EMBL/GenBank/DDBJ databases">
        <title>The complete genome of Nitratifractor salsuginis DSM 16511.</title>
        <authorList>
            <consortium name="US DOE Joint Genome Institute (JGI-PGF)"/>
            <person name="Lucas S."/>
            <person name="Copeland A."/>
            <person name="Lapidus A."/>
            <person name="Bruce D."/>
            <person name="Goodwin L."/>
            <person name="Pitluck S."/>
            <person name="Kyrpides N."/>
            <person name="Mavromatis K."/>
            <person name="Ivanova N."/>
            <person name="Mikhailova N."/>
            <person name="Zeytun A."/>
            <person name="Detter J.C."/>
            <person name="Tapia R."/>
            <person name="Han C."/>
            <person name="Land M."/>
            <person name="Hauser L."/>
            <person name="Markowitz V."/>
            <person name="Cheng J.-F."/>
            <person name="Hugenholtz P."/>
            <person name="Woyke T."/>
            <person name="Wu D."/>
            <person name="Tindall B."/>
            <person name="Schuetze A."/>
            <person name="Brambilla E."/>
            <person name="Klenk H.-P."/>
            <person name="Eisen J.A."/>
        </authorList>
    </citation>
    <scope>NUCLEOTIDE SEQUENCE [LARGE SCALE GENOMIC DNA]</scope>
    <source>
        <strain evidence="4">DSM 16511 / JCM 12458 / E9I37-1</strain>
    </source>
</reference>
<evidence type="ECO:0000313" key="3">
    <source>
        <dbReference type="EMBL" id="ADV47115.1"/>
    </source>
</evidence>
<dbReference type="KEGG" id="nsa:Nitsa_1871"/>
<dbReference type="EMBL" id="CP002452">
    <property type="protein sequence ID" value="ADV47115.1"/>
    <property type="molecule type" value="Genomic_DNA"/>
</dbReference>
<dbReference type="InterPro" id="IPR035093">
    <property type="entry name" value="RelE/ParE_toxin_dom_sf"/>
</dbReference>
<dbReference type="PANTHER" id="PTHR33755">
    <property type="entry name" value="TOXIN PARE1-RELATED"/>
    <property type="match status" value="1"/>
</dbReference>
<dbReference type="Proteomes" id="UP000008633">
    <property type="component" value="Chromosome"/>
</dbReference>
<dbReference type="Pfam" id="PF05016">
    <property type="entry name" value="ParE_toxin"/>
    <property type="match status" value="1"/>
</dbReference>
<dbReference type="InterPro" id="IPR051803">
    <property type="entry name" value="TA_system_RelE-like_toxin"/>
</dbReference>
<organism evidence="3 4">
    <name type="scientific">Nitratifractor salsuginis (strain DSM 16511 / JCM 12458 / E9I37-1)</name>
    <dbReference type="NCBI Taxonomy" id="749222"/>
    <lineage>
        <taxon>Bacteria</taxon>
        <taxon>Pseudomonadati</taxon>
        <taxon>Campylobacterota</taxon>
        <taxon>Epsilonproteobacteria</taxon>
        <taxon>Campylobacterales</taxon>
        <taxon>Sulfurovaceae</taxon>
        <taxon>Nitratifractor</taxon>
    </lineage>
</organism>
<dbReference type="PANTHER" id="PTHR33755:SF5">
    <property type="entry name" value="TYPE II TOXIN-ANTITOXIN SYSTEM RELE_PARE FAMILY TOXIN"/>
    <property type="match status" value="1"/>
</dbReference>
<comment type="similarity">
    <text evidence="1">Belongs to the RelE toxin family.</text>
</comment>
<reference evidence="3 4" key="1">
    <citation type="journal article" date="2011" name="Stand. Genomic Sci.">
        <title>Complete genome sequence of Nitratifractor salsuginis type strain (E9I37-1).</title>
        <authorList>
            <person name="Anderson I."/>
            <person name="Sikorski J."/>
            <person name="Zeytun A."/>
            <person name="Nolan M."/>
            <person name="Lapidus A."/>
            <person name="Lucas S."/>
            <person name="Hammon N."/>
            <person name="Deshpande S."/>
            <person name="Cheng J.F."/>
            <person name="Tapia R."/>
            <person name="Han C."/>
            <person name="Goodwin L."/>
            <person name="Pitluck S."/>
            <person name="Liolios K."/>
            <person name="Pagani I."/>
            <person name="Ivanova N."/>
            <person name="Huntemann M."/>
            <person name="Mavromatis K."/>
            <person name="Ovchinikova G."/>
            <person name="Pati A."/>
            <person name="Chen A."/>
            <person name="Palaniappan K."/>
            <person name="Land M."/>
            <person name="Hauser L."/>
            <person name="Brambilla E.M."/>
            <person name="Ngatchou-Djao O.D."/>
            <person name="Rohde M."/>
            <person name="Tindall B.J."/>
            <person name="Goker M."/>
            <person name="Detter J.C."/>
            <person name="Woyke T."/>
            <person name="Bristow J."/>
            <person name="Eisen J.A."/>
            <person name="Markowitz V."/>
            <person name="Hugenholtz P."/>
            <person name="Klenk H.P."/>
            <person name="Kyrpides N.C."/>
        </authorList>
    </citation>
    <scope>NUCLEOTIDE SEQUENCE [LARGE SCALE GENOMIC DNA]</scope>
    <source>
        <strain evidence="4">DSM 16511 / JCM 12458 / E9I37-1</strain>
    </source>
</reference>
<dbReference type="STRING" id="749222.Nitsa_1871"/>
<dbReference type="InterPro" id="IPR007712">
    <property type="entry name" value="RelE/ParE_toxin"/>
</dbReference>
<sequence length="109" mass="12908">MSQAYHLVWTANALEDLLEIIAYIKEDNPDAAERVYRSIREKAESSSFFPLKGRVVPELEREGITLYREIVAPPWRIIYRIMDERVYVMAIVDSRRNLEDLLLRKLLKK</sequence>
<dbReference type="NCBIfam" id="TIGR02385">
    <property type="entry name" value="RelE_StbE"/>
    <property type="match status" value="1"/>
</dbReference>
<accession>E6X246</accession>
<keyword evidence="2" id="KW-1277">Toxin-antitoxin system</keyword>
<dbReference type="AlphaFoldDB" id="E6X246"/>
<evidence type="ECO:0000256" key="2">
    <source>
        <dbReference type="ARBA" id="ARBA00022649"/>
    </source>
</evidence>